<protein>
    <submittedName>
        <fullName evidence="1">Uncharacterized protein</fullName>
    </submittedName>
</protein>
<keyword evidence="2" id="KW-1185">Reference proteome</keyword>
<dbReference type="KEGG" id="mgy:MGMSRv2__0765"/>
<proteinExistence type="predicted"/>
<dbReference type="STRING" id="1430440.MGMSRv2__0765"/>
<dbReference type="eggNOG" id="ENOG5033CRN">
    <property type="taxonomic scope" value="Bacteria"/>
</dbReference>
<sequence>MSTPALPPCIIIHGLDHARAALKAAQGRDIILRSPSGAAALHGVEWWKRLLDRLRRDFPDAPFTAILDCGDCPGWAMAALRAEAGLIVLTGDGPAHRAVREAAEQKEAWGEGRWGYDSLDLLGAHDPGLSCREFLQRSREEQPVRQGGS</sequence>
<dbReference type="AlphaFoldDB" id="V6EXH6"/>
<evidence type="ECO:0000313" key="2">
    <source>
        <dbReference type="Proteomes" id="UP000018922"/>
    </source>
</evidence>
<dbReference type="EMBL" id="HG794546">
    <property type="protein sequence ID" value="CDK97980.1"/>
    <property type="molecule type" value="Genomic_DNA"/>
</dbReference>
<dbReference type="HOGENOM" id="CLU_147828_0_0_5"/>
<gene>
    <name evidence="1" type="ordered locus">MGMSRv2__0765</name>
</gene>
<accession>V6EXH6</accession>
<evidence type="ECO:0000313" key="1">
    <source>
        <dbReference type="EMBL" id="CDK97980.1"/>
    </source>
</evidence>
<organism evidence="1 2">
    <name type="scientific">Magnetospirillum gryphiswaldense (strain DSM 6361 / JCM 21280 / NBRC 15271 / MSR-1)</name>
    <dbReference type="NCBI Taxonomy" id="431944"/>
    <lineage>
        <taxon>Bacteria</taxon>
        <taxon>Pseudomonadati</taxon>
        <taxon>Pseudomonadota</taxon>
        <taxon>Alphaproteobacteria</taxon>
        <taxon>Rhodospirillales</taxon>
        <taxon>Rhodospirillaceae</taxon>
        <taxon>Magnetospirillum</taxon>
    </lineage>
</organism>
<name>V6EXH6_MAGGM</name>
<reference evidence="1 2" key="1">
    <citation type="journal article" date="2014" name="Genome Announc.">
        <title>Complete genome sequence of Magnetospirillum gryphiswaldense MSR-1.</title>
        <authorList>
            <person name="Wang X."/>
            <person name="Wang Q."/>
            <person name="Zhang W."/>
            <person name="Wang Y."/>
            <person name="Li L."/>
            <person name="Wen T."/>
            <person name="Zhang T."/>
            <person name="Zhang Y."/>
            <person name="Xu J."/>
            <person name="Hu J."/>
            <person name="Li S."/>
            <person name="Liu L."/>
            <person name="Liu J."/>
            <person name="Jiang W."/>
            <person name="Tian J."/>
            <person name="Li Y."/>
            <person name="Schuler D."/>
            <person name="Wang L."/>
            <person name="Li J."/>
        </authorList>
    </citation>
    <scope>NUCLEOTIDE SEQUENCE [LARGE SCALE GENOMIC DNA]</scope>
    <source>
        <strain evidence="2">DSM 6361 / JCM 21280 / NBRC 15271 / MSR-1</strain>
    </source>
</reference>
<dbReference type="Proteomes" id="UP000018922">
    <property type="component" value="Chromosome I"/>
</dbReference>